<keyword evidence="7" id="KW-0811">Translocation</keyword>
<dbReference type="EMBL" id="LHPF02000011">
    <property type="protein sequence ID" value="PSC72120.1"/>
    <property type="molecule type" value="Genomic_DNA"/>
</dbReference>
<feature type="transmembrane region" description="Helical" evidence="10">
    <location>
        <begin position="97"/>
        <end position="118"/>
    </location>
</feature>
<evidence type="ECO:0000256" key="5">
    <source>
        <dbReference type="ARBA" id="ARBA00022927"/>
    </source>
</evidence>
<feature type="region of interest" description="Disordered" evidence="9">
    <location>
        <begin position="556"/>
        <end position="592"/>
    </location>
</feature>
<dbReference type="Gene3D" id="1.20.1640.10">
    <property type="entry name" value="Multidrug efflux transporter AcrB transmembrane domain"/>
    <property type="match status" value="2"/>
</dbReference>
<keyword evidence="13" id="KW-1185">Reference proteome</keyword>
<keyword evidence="3" id="KW-1003">Cell membrane</keyword>
<reference evidence="12 13" key="1">
    <citation type="journal article" date="2018" name="Plant J.">
        <title>Genome sequences of Chlorella sorokiniana UTEX 1602 and Micractinium conductrix SAG 241.80: implications to maltose excretion by a green alga.</title>
        <authorList>
            <person name="Arriola M.B."/>
            <person name="Velmurugan N."/>
            <person name="Zhang Y."/>
            <person name="Plunkett M.H."/>
            <person name="Hondzo H."/>
            <person name="Barney B.M."/>
        </authorList>
    </citation>
    <scope>NUCLEOTIDE SEQUENCE [LARGE SCALE GENOMIC DNA]</scope>
    <source>
        <strain evidence="12 13">SAG 241.80</strain>
    </source>
</reference>
<dbReference type="SUPFAM" id="SSF82866">
    <property type="entry name" value="Multidrug efflux transporter AcrB transmembrane domain"/>
    <property type="match status" value="2"/>
</dbReference>
<feature type="domain" description="Protein export membrane protein SecD/SecF C-terminal" evidence="11">
    <location>
        <begin position="53"/>
        <end position="223"/>
    </location>
</feature>
<keyword evidence="4 10" id="KW-0812">Transmembrane</keyword>
<organism evidence="12 13">
    <name type="scientific">Micractinium conductrix</name>
    <dbReference type="NCBI Taxonomy" id="554055"/>
    <lineage>
        <taxon>Eukaryota</taxon>
        <taxon>Viridiplantae</taxon>
        <taxon>Chlorophyta</taxon>
        <taxon>core chlorophytes</taxon>
        <taxon>Trebouxiophyceae</taxon>
        <taxon>Chlorellales</taxon>
        <taxon>Chlorellaceae</taxon>
        <taxon>Chlorella clade</taxon>
        <taxon>Micractinium</taxon>
    </lineage>
</organism>
<dbReference type="InterPro" id="IPR048634">
    <property type="entry name" value="SecD_SecF_C"/>
</dbReference>
<evidence type="ECO:0000313" key="13">
    <source>
        <dbReference type="Proteomes" id="UP000239649"/>
    </source>
</evidence>
<feature type="transmembrane region" description="Helical" evidence="10">
    <location>
        <begin position="492"/>
        <end position="518"/>
    </location>
</feature>
<dbReference type="PANTHER" id="PTHR30081">
    <property type="entry name" value="PROTEIN-EXPORT MEMBRANE PROTEIN SEC"/>
    <property type="match status" value="1"/>
</dbReference>
<feature type="transmembrane region" description="Helical" evidence="10">
    <location>
        <begin position="173"/>
        <end position="195"/>
    </location>
</feature>
<feature type="transmembrane region" description="Helical" evidence="10">
    <location>
        <begin position="466"/>
        <end position="486"/>
    </location>
</feature>
<dbReference type="InterPro" id="IPR022645">
    <property type="entry name" value="SecD/SecF_bac"/>
</dbReference>
<gene>
    <name evidence="12" type="ORF">C2E20_4610</name>
</gene>
<feature type="domain" description="Protein export membrane protein SecD/SecF C-terminal" evidence="11">
    <location>
        <begin position="362"/>
        <end position="459"/>
    </location>
</feature>
<evidence type="ECO:0000256" key="2">
    <source>
        <dbReference type="ARBA" id="ARBA00022448"/>
    </source>
</evidence>
<dbReference type="GO" id="GO:0015031">
    <property type="term" value="P:protein transport"/>
    <property type="evidence" value="ECO:0007669"/>
    <property type="project" value="UniProtKB-KW"/>
</dbReference>
<sequence>MIKATPICNKYGVPNAVVTVLKPNKIQVVVPGVTNKVQIEPMLRAFDELALGMEIRTAMSMSGSLGKADLQAVVEAAGVAMAIVWGCLILRYFAAGVLGLFLCVVYIWLHLIFFNASSYALSDAAIVAVVLNIGLGADAHIIAFERCKEDLHTLPRDAPRELGLQALQRGLRIALITVLKANVSTMLAMVVLYGVGTGATVEFAFTVIISVCANILINMLLARLMSRLAWNAELITTGGFFEDKGPAYDEQRREKFHKMNKWVLIPYWTPARRINADFIKFWWIGAIATMAVIIAGSLNWGVDYSAGTTTAMIIPPPYDYTCEDTIQGHVELRFKDALEPKTLQLIVFRMGGWMVLGGPIVYNEYTVDNTLAVEQSQKAIIAMVVSAVVTCAFVLLRFGPGFAISGFLSLASAGLFAICCFAMGGYEVNLPIIDAILTVFSYAINDVIVVDDRIRLKLKVTPPQCVPLLTLAVVLVCAICLVGMGPEGLVSFSLAITFGLLNATCTTILICAPFWYLLRKSAMAWSTRRSGAPATPATPAEGPSSDAASLAKLGSASSASFRRVDSASIKESVSAGSADLRTASVQGDSPRS</sequence>
<proteinExistence type="predicted"/>
<feature type="transmembrane region" description="Helical" evidence="10">
    <location>
        <begin position="201"/>
        <end position="221"/>
    </location>
</feature>
<evidence type="ECO:0000256" key="10">
    <source>
        <dbReference type="SAM" id="Phobius"/>
    </source>
</evidence>
<evidence type="ECO:0000256" key="1">
    <source>
        <dbReference type="ARBA" id="ARBA00004651"/>
    </source>
</evidence>
<accession>A0A2P6VDE4</accession>
<feature type="transmembrane region" description="Helical" evidence="10">
    <location>
        <begin position="379"/>
        <end position="396"/>
    </location>
</feature>
<feature type="compositionally biased region" description="Polar residues" evidence="9">
    <location>
        <begin position="583"/>
        <end position="592"/>
    </location>
</feature>
<keyword evidence="8 10" id="KW-0472">Membrane</keyword>
<keyword evidence="5" id="KW-0653">Protein transport</keyword>
<evidence type="ECO:0000256" key="4">
    <source>
        <dbReference type="ARBA" id="ARBA00022692"/>
    </source>
</evidence>
<dbReference type="PANTHER" id="PTHR30081:SF1">
    <property type="entry name" value="PROTEIN TRANSLOCASE SUBUNIT SECD"/>
    <property type="match status" value="1"/>
</dbReference>
<dbReference type="InterPro" id="IPR022813">
    <property type="entry name" value="SecD/SecF_arch_bac"/>
</dbReference>
<feature type="transmembrane region" description="Helical" evidence="10">
    <location>
        <begin position="403"/>
        <end position="426"/>
    </location>
</feature>
<comment type="caution">
    <text evidence="12">The sequence shown here is derived from an EMBL/GenBank/DDBJ whole genome shotgun (WGS) entry which is preliminary data.</text>
</comment>
<dbReference type="Proteomes" id="UP000239649">
    <property type="component" value="Unassembled WGS sequence"/>
</dbReference>
<evidence type="ECO:0000256" key="3">
    <source>
        <dbReference type="ARBA" id="ARBA00022475"/>
    </source>
</evidence>
<protein>
    <submittedName>
        <fullName evidence="12">Pre translocase subunit</fullName>
    </submittedName>
</protein>
<feature type="transmembrane region" description="Helical" evidence="10">
    <location>
        <begin position="281"/>
        <end position="302"/>
    </location>
</feature>
<evidence type="ECO:0000256" key="7">
    <source>
        <dbReference type="ARBA" id="ARBA00023010"/>
    </source>
</evidence>
<keyword evidence="6 10" id="KW-1133">Transmembrane helix</keyword>
<evidence type="ECO:0000256" key="6">
    <source>
        <dbReference type="ARBA" id="ARBA00022989"/>
    </source>
</evidence>
<dbReference type="AlphaFoldDB" id="A0A2P6VDE4"/>
<dbReference type="Pfam" id="PF02355">
    <property type="entry name" value="SecD_SecF_C"/>
    <property type="match status" value="2"/>
</dbReference>
<dbReference type="PRINTS" id="PR01755">
    <property type="entry name" value="SECFTRNLCASE"/>
</dbReference>
<comment type="subcellular location">
    <subcellularLocation>
        <location evidence="1">Cell membrane</location>
        <topology evidence="1">Multi-pass membrane protein</topology>
    </subcellularLocation>
</comment>
<evidence type="ECO:0000256" key="9">
    <source>
        <dbReference type="SAM" id="MobiDB-lite"/>
    </source>
</evidence>
<feature type="transmembrane region" description="Helical" evidence="10">
    <location>
        <begin position="124"/>
        <end position="144"/>
    </location>
</feature>
<evidence type="ECO:0000313" key="12">
    <source>
        <dbReference type="EMBL" id="PSC72120.1"/>
    </source>
</evidence>
<name>A0A2P6VDE4_9CHLO</name>
<evidence type="ECO:0000259" key="11">
    <source>
        <dbReference type="Pfam" id="PF02355"/>
    </source>
</evidence>
<evidence type="ECO:0000256" key="8">
    <source>
        <dbReference type="ARBA" id="ARBA00023136"/>
    </source>
</evidence>
<keyword evidence="2" id="KW-0813">Transport</keyword>
<dbReference type="GO" id="GO:0005886">
    <property type="term" value="C:plasma membrane"/>
    <property type="evidence" value="ECO:0007669"/>
    <property type="project" value="UniProtKB-SubCell"/>
</dbReference>
<dbReference type="OrthoDB" id="2358418at2759"/>